<evidence type="ECO:0000313" key="11">
    <source>
        <dbReference type="WBParaSite" id="NBR_0002083401-mRNA-1"/>
    </source>
</evidence>
<dbReference type="GO" id="GO:0008270">
    <property type="term" value="F:zinc ion binding"/>
    <property type="evidence" value="ECO:0007669"/>
    <property type="project" value="UniProtKB-UniRule"/>
</dbReference>
<keyword evidence="2 7" id="KW-0479">Metal-binding</keyword>
<dbReference type="Pfam" id="PF01400">
    <property type="entry name" value="Astacin"/>
    <property type="match status" value="1"/>
</dbReference>
<accession>A0A0N4YUB2</accession>
<dbReference type="InterPro" id="IPR024079">
    <property type="entry name" value="MetalloPept_cat_dom_sf"/>
</dbReference>
<dbReference type="GO" id="GO:0006508">
    <property type="term" value="P:proteolysis"/>
    <property type="evidence" value="ECO:0007669"/>
    <property type="project" value="UniProtKB-KW"/>
</dbReference>
<evidence type="ECO:0000256" key="5">
    <source>
        <dbReference type="ARBA" id="ARBA00023049"/>
    </source>
</evidence>
<dbReference type="PANTHER" id="PTHR10127">
    <property type="entry name" value="DISCOIDIN, CUB, EGF, LAMININ , AND ZINC METALLOPROTEASE DOMAIN CONTAINING"/>
    <property type="match status" value="1"/>
</dbReference>
<dbReference type="InterPro" id="IPR006026">
    <property type="entry name" value="Peptidase_Metallo"/>
</dbReference>
<dbReference type="PROSITE" id="PS51864">
    <property type="entry name" value="ASTACIN"/>
    <property type="match status" value="1"/>
</dbReference>
<feature type="binding site" evidence="7">
    <location>
        <position position="58"/>
    </location>
    <ligand>
        <name>Zn(2+)</name>
        <dbReference type="ChEBI" id="CHEBI:29105"/>
        <note>catalytic</note>
    </ligand>
</feature>
<feature type="domain" description="Peptidase M12A" evidence="8">
    <location>
        <begin position="1"/>
        <end position="105"/>
    </location>
</feature>
<dbReference type="Proteomes" id="UP000271162">
    <property type="component" value="Unassembled WGS sequence"/>
</dbReference>
<reference evidence="9 10" key="2">
    <citation type="submission" date="2018-11" db="EMBL/GenBank/DDBJ databases">
        <authorList>
            <consortium name="Pathogen Informatics"/>
        </authorList>
    </citation>
    <scope>NUCLEOTIDE SEQUENCE [LARGE SCALE GENOMIC DNA]</scope>
</reference>
<evidence type="ECO:0000256" key="6">
    <source>
        <dbReference type="ARBA" id="ARBA00023157"/>
    </source>
</evidence>
<keyword evidence="5 7" id="KW-0482">Metalloprotease</keyword>
<feature type="binding site" evidence="7">
    <location>
        <position position="68"/>
    </location>
    <ligand>
        <name>Zn(2+)</name>
        <dbReference type="ChEBI" id="CHEBI:29105"/>
        <note>catalytic</note>
    </ligand>
</feature>
<comment type="caution">
    <text evidence="7">Lacks conserved residue(s) required for the propagation of feature annotation.</text>
</comment>
<evidence type="ECO:0000256" key="2">
    <source>
        <dbReference type="ARBA" id="ARBA00022723"/>
    </source>
</evidence>
<organism evidence="11">
    <name type="scientific">Nippostrongylus brasiliensis</name>
    <name type="common">Rat hookworm</name>
    <dbReference type="NCBI Taxonomy" id="27835"/>
    <lineage>
        <taxon>Eukaryota</taxon>
        <taxon>Metazoa</taxon>
        <taxon>Ecdysozoa</taxon>
        <taxon>Nematoda</taxon>
        <taxon>Chromadorea</taxon>
        <taxon>Rhabditida</taxon>
        <taxon>Rhabditina</taxon>
        <taxon>Rhabditomorpha</taxon>
        <taxon>Strongyloidea</taxon>
        <taxon>Heligmosomidae</taxon>
        <taxon>Nippostrongylus</taxon>
    </lineage>
</organism>
<dbReference type="Gene3D" id="3.40.390.10">
    <property type="entry name" value="Collagenase (Catalytic Domain)"/>
    <property type="match status" value="1"/>
</dbReference>
<gene>
    <name evidence="9" type="ORF">NBR_LOCUS20835</name>
</gene>
<dbReference type="STRING" id="27835.A0A0N4YUB2"/>
<keyword evidence="4 7" id="KW-0862">Zinc</keyword>
<feature type="active site" evidence="7">
    <location>
        <position position="59"/>
    </location>
</feature>
<evidence type="ECO:0000256" key="3">
    <source>
        <dbReference type="ARBA" id="ARBA00022801"/>
    </source>
</evidence>
<evidence type="ECO:0000256" key="4">
    <source>
        <dbReference type="ARBA" id="ARBA00022833"/>
    </source>
</evidence>
<keyword evidence="6" id="KW-1015">Disulfide bond</keyword>
<keyword evidence="1 7" id="KW-0645">Protease</keyword>
<dbReference type="SUPFAM" id="SSF55486">
    <property type="entry name" value="Metalloproteases ('zincins'), catalytic domain"/>
    <property type="match status" value="1"/>
</dbReference>
<name>A0A0N4YUB2_NIPBR</name>
<evidence type="ECO:0000313" key="10">
    <source>
        <dbReference type="Proteomes" id="UP000271162"/>
    </source>
</evidence>
<dbReference type="PANTHER" id="PTHR10127:SF780">
    <property type="entry name" value="METALLOENDOPEPTIDASE"/>
    <property type="match status" value="1"/>
</dbReference>
<reference evidence="11" key="1">
    <citation type="submission" date="2017-02" db="UniProtKB">
        <authorList>
            <consortium name="WormBaseParasite"/>
        </authorList>
    </citation>
    <scope>IDENTIFICATION</scope>
</reference>
<evidence type="ECO:0000256" key="7">
    <source>
        <dbReference type="PROSITE-ProRule" id="PRU01211"/>
    </source>
</evidence>
<evidence type="ECO:0000313" key="9">
    <source>
        <dbReference type="EMBL" id="VDL84573.1"/>
    </source>
</evidence>
<evidence type="ECO:0000259" key="8">
    <source>
        <dbReference type="PROSITE" id="PS51864"/>
    </source>
</evidence>
<dbReference type="EMBL" id="UYSL01025582">
    <property type="protein sequence ID" value="VDL84573.1"/>
    <property type="molecule type" value="Genomic_DNA"/>
</dbReference>
<dbReference type="AlphaFoldDB" id="A0A0N4YUB2"/>
<keyword evidence="10" id="KW-1185">Reference proteome</keyword>
<dbReference type="WBParaSite" id="NBR_0002083401-mRNA-1">
    <property type="protein sequence ID" value="NBR_0002083401-mRNA-1"/>
    <property type="gene ID" value="NBR_0002083401"/>
</dbReference>
<sequence length="105" mass="11837">MEWQKDTCLSIYEDKFKDAKDAIRVFEEDGCWSYVGKTGGKQDLSLGKGCDSIGTAAHELGHALGFFHTHSRHDRDNNIIVDRHDRRAVASNGEYRDLAISPKRA</sequence>
<proteinExistence type="predicted"/>
<dbReference type="SMART" id="SM00235">
    <property type="entry name" value="ZnMc"/>
    <property type="match status" value="1"/>
</dbReference>
<protein>
    <submittedName>
        <fullName evidence="11">ZnMc domain-containing protein</fullName>
    </submittedName>
</protein>
<dbReference type="GO" id="GO:0004222">
    <property type="term" value="F:metalloendopeptidase activity"/>
    <property type="evidence" value="ECO:0007669"/>
    <property type="project" value="UniProtKB-UniRule"/>
</dbReference>
<keyword evidence="3 7" id="KW-0378">Hydrolase</keyword>
<evidence type="ECO:0000256" key="1">
    <source>
        <dbReference type="ARBA" id="ARBA00022670"/>
    </source>
</evidence>
<dbReference type="InterPro" id="IPR001506">
    <property type="entry name" value="Peptidase_M12A"/>
</dbReference>
<dbReference type="OMA" id="HDRDNNI"/>
<feature type="binding site" evidence="7">
    <location>
        <position position="62"/>
    </location>
    <ligand>
        <name>Zn(2+)</name>
        <dbReference type="ChEBI" id="CHEBI:29105"/>
        <note>catalytic</note>
    </ligand>
</feature>
<comment type="cofactor">
    <cofactor evidence="7">
        <name>Zn(2+)</name>
        <dbReference type="ChEBI" id="CHEBI:29105"/>
    </cofactor>
    <text evidence="7">Binds 1 zinc ion per subunit.</text>
</comment>